<dbReference type="GO" id="GO:0004832">
    <property type="term" value="F:valine-tRNA ligase activity"/>
    <property type="evidence" value="ECO:0007669"/>
    <property type="project" value="UniProtKB-EC"/>
</dbReference>
<keyword evidence="5 8" id="KW-0648">Protein biosynthesis</keyword>
<dbReference type="InterPro" id="IPR002300">
    <property type="entry name" value="aa-tRNA-synth_Ia"/>
</dbReference>
<evidence type="ECO:0000256" key="2">
    <source>
        <dbReference type="ARBA" id="ARBA00022598"/>
    </source>
</evidence>
<evidence type="ECO:0000256" key="8">
    <source>
        <dbReference type="HAMAP-Rule" id="MF_02004"/>
    </source>
</evidence>
<comment type="subunit">
    <text evidence="8">Monomer.</text>
</comment>
<keyword evidence="4 8" id="KW-0067">ATP-binding</keyword>
<evidence type="ECO:0000313" key="12">
    <source>
        <dbReference type="EMBL" id="MDO7856816.1"/>
    </source>
</evidence>
<keyword evidence="8" id="KW-0175">Coiled coil</keyword>
<dbReference type="InterPro" id="IPR036768">
    <property type="entry name" value="PolIII_chi_sf"/>
</dbReference>
<comment type="subcellular location">
    <subcellularLocation>
        <location evidence="8">Cytoplasm</location>
    </subcellularLocation>
</comment>
<keyword evidence="3 8" id="KW-0547">Nucleotide-binding</keyword>
<feature type="binding site" evidence="8">
    <location>
        <position position="746"/>
    </location>
    <ligand>
        <name>ATP</name>
        <dbReference type="ChEBI" id="CHEBI:30616"/>
    </ligand>
</feature>
<dbReference type="EC" id="6.1.1.9" evidence="8"/>
<dbReference type="PROSITE" id="PS00178">
    <property type="entry name" value="AA_TRNA_LIGASE_I"/>
    <property type="match status" value="1"/>
</dbReference>
<dbReference type="Pfam" id="PF08264">
    <property type="entry name" value="Anticodon_1"/>
    <property type="match status" value="1"/>
</dbReference>
<dbReference type="EMBL" id="JAUQTG010000005">
    <property type="protein sequence ID" value="MDO7856816.1"/>
    <property type="molecule type" value="Genomic_DNA"/>
</dbReference>
<evidence type="ECO:0000256" key="6">
    <source>
        <dbReference type="ARBA" id="ARBA00023146"/>
    </source>
</evidence>
<dbReference type="CDD" id="cd07962">
    <property type="entry name" value="Anticodon_Ia_Val"/>
    <property type="match status" value="1"/>
</dbReference>
<comment type="similarity">
    <text evidence="8">Belongs to the class-I aminoacyl-tRNA synthetase family. ValS type 1 subfamily.</text>
</comment>
<evidence type="ECO:0000259" key="9">
    <source>
        <dbReference type="Pfam" id="PF00133"/>
    </source>
</evidence>
<name>A0ABT9AQI1_9GAMM</name>
<dbReference type="InterPro" id="IPR019499">
    <property type="entry name" value="Val-tRNA_synth_tRNA-bd"/>
</dbReference>
<gene>
    <name evidence="8" type="primary">valS</name>
    <name evidence="12" type="ORF">Q5E86_10715</name>
</gene>
<dbReference type="InterPro" id="IPR013155">
    <property type="entry name" value="M/V/L/I-tRNA-synth_anticd-bd"/>
</dbReference>
<reference evidence="12" key="1">
    <citation type="submission" date="2023-07" db="EMBL/GenBank/DDBJ databases">
        <authorList>
            <person name="Yang W."/>
            <person name="Chen J."/>
            <person name="Ji P."/>
            <person name="Hu F."/>
        </authorList>
    </citation>
    <scope>NUCLEOTIDE SEQUENCE</scope>
    <source>
        <strain evidence="12">CRE-138-0111</strain>
    </source>
</reference>
<evidence type="ECO:0000256" key="7">
    <source>
        <dbReference type="ARBA" id="ARBA00047552"/>
    </source>
</evidence>
<dbReference type="InterPro" id="IPR009080">
    <property type="entry name" value="tRNAsynth_Ia_anticodon-bd"/>
</dbReference>
<accession>A0ABT9AQI1</accession>
<dbReference type="Pfam" id="PF00133">
    <property type="entry name" value="tRNA-synt_1"/>
    <property type="match status" value="1"/>
</dbReference>
<dbReference type="Gene3D" id="3.40.50.10110">
    <property type="entry name" value="DNA polymerase III subunit chi"/>
    <property type="match status" value="1"/>
</dbReference>
<evidence type="ECO:0000256" key="3">
    <source>
        <dbReference type="ARBA" id="ARBA00022741"/>
    </source>
</evidence>
<evidence type="ECO:0000256" key="4">
    <source>
        <dbReference type="ARBA" id="ARBA00022840"/>
    </source>
</evidence>
<dbReference type="InterPro" id="IPR001412">
    <property type="entry name" value="aa-tRNA-synth_I_CS"/>
</dbReference>
<dbReference type="Proteomes" id="UP001176478">
    <property type="component" value="Unassembled WGS sequence"/>
</dbReference>
<feature type="domain" description="Methionyl/Valyl/Leucyl/Isoleucyl-tRNA synthetase anticodon-binding" evidence="10">
    <location>
        <begin position="863"/>
        <end position="1014"/>
    </location>
</feature>
<keyword evidence="6 8" id="KW-0030">Aminoacyl-tRNA synthetase</keyword>
<comment type="catalytic activity">
    <reaction evidence="7 8">
        <text>tRNA(Val) + L-valine + ATP = L-valyl-tRNA(Val) + AMP + diphosphate</text>
        <dbReference type="Rhea" id="RHEA:10704"/>
        <dbReference type="Rhea" id="RHEA-COMP:9672"/>
        <dbReference type="Rhea" id="RHEA-COMP:9708"/>
        <dbReference type="ChEBI" id="CHEBI:30616"/>
        <dbReference type="ChEBI" id="CHEBI:33019"/>
        <dbReference type="ChEBI" id="CHEBI:57762"/>
        <dbReference type="ChEBI" id="CHEBI:78442"/>
        <dbReference type="ChEBI" id="CHEBI:78537"/>
        <dbReference type="ChEBI" id="CHEBI:456215"/>
        <dbReference type="EC" id="6.1.1.9"/>
    </reaction>
</comment>
<reference evidence="12" key="2">
    <citation type="journal article" date="2024" name="Int. J. Antimicrob. Agents">
        <title>Identification of a novel Providencia species showing multi-drug-resistant in three patients with hospital-acquired infection.</title>
        <authorList>
            <person name="Yang W."/>
            <person name="Chen J."/>
            <person name="Yang F."/>
            <person name="Ji P."/>
            <person name="Shen S."/>
            <person name="Yin D."/>
            <person name="Hu F."/>
        </authorList>
    </citation>
    <scope>NUCLEOTIDE SEQUENCE</scope>
    <source>
        <strain evidence="12">CRE-138-0111</strain>
    </source>
</reference>
<evidence type="ECO:0000256" key="1">
    <source>
        <dbReference type="ARBA" id="ARBA00022490"/>
    </source>
</evidence>
<dbReference type="Pfam" id="PF10458">
    <property type="entry name" value="Val_tRNA-synt_C"/>
    <property type="match status" value="1"/>
</dbReference>
<evidence type="ECO:0000256" key="5">
    <source>
        <dbReference type="ARBA" id="ARBA00022917"/>
    </source>
</evidence>
<dbReference type="PANTHER" id="PTHR11946:SF93">
    <property type="entry name" value="VALINE--TRNA LIGASE, CHLOROPLASTIC_MITOCHONDRIAL 2"/>
    <property type="match status" value="1"/>
</dbReference>
<dbReference type="InterPro" id="IPR033705">
    <property type="entry name" value="Anticodon_Ia_Val"/>
</dbReference>
<dbReference type="PANTHER" id="PTHR11946">
    <property type="entry name" value="VALYL-TRNA SYNTHETASES"/>
    <property type="match status" value="1"/>
</dbReference>
<dbReference type="InterPro" id="IPR014729">
    <property type="entry name" value="Rossmann-like_a/b/a_fold"/>
</dbReference>
<comment type="function">
    <text evidence="8">Catalyzes the attachment of valine to tRNA(Val). As ValRS can inadvertently accommodate and process structurally similar amino acids such as threonine, to avoid such errors, it has a 'posttransfer' editing activity that hydrolyzes mischarged Thr-tRNA(Val) in a tRNA-dependent manner.</text>
</comment>
<dbReference type="SUPFAM" id="SSF50677">
    <property type="entry name" value="ValRS/IleRS/LeuRS editing domain"/>
    <property type="match status" value="1"/>
</dbReference>
<dbReference type="Pfam" id="PF04364">
    <property type="entry name" value="DNA_pol3_chi"/>
    <property type="match status" value="1"/>
</dbReference>
<dbReference type="Gene3D" id="1.10.730.10">
    <property type="entry name" value="Isoleucyl-tRNA Synthetase, Domain 1"/>
    <property type="match status" value="1"/>
</dbReference>
<keyword evidence="1 8" id="KW-0963">Cytoplasm</keyword>
<evidence type="ECO:0000259" key="10">
    <source>
        <dbReference type="Pfam" id="PF08264"/>
    </source>
</evidence>
<dbReference type="InterPro" id="IPR009008">
    <property type="entry name" value="Val/Leu/Ile-tRNA-synth_edit"/>
</dbReference>
<feature type="domain" description="Valyl-tRNA synthetase tRNA-binding arm" evidence="11">
    <location>
        <begin position="1075"/>
        <end position="1133"/>
    </location>
</feature>
<organism evidence="12 13">
    <name type="scientific">Providencia huashanensis</name>
    <dbReference type="NCBI Taxonomy" id="3037798"/>
    <lineage>
        <taxon>Bacteria</taxon>
        <taxon>Pseudomonadati</taxon>
        <taxon>Pseudomonadota</taxon>
        <taxon>Gammaproteobacteria</taxon>
        <taxon>Enterobacterales</taxon>
        <taxon>Morganellaceae</taxon>
        <taxon>Providencia</taxon>
    </lineage>
</organism>
<dbReference type="SUPFAM" id="SSF102400">
    <property type="entry name" value="DNA polymerase III chi subunit"/>
    <property type="match status" value="1"/>
</dbReference>
<evidence type="ECO:0000259" key="11">
    <source>
        <dbReference type="Pfam" id="PF10458"/>
    </source>
</evidence>
<feature type="short sequence motif" description="'KMSKS' region" evidence="8">
    <location>
        <begin position="743"/>
        <end position="747"/>
    </location>
</feature>
<sequence>MTKAKERSQHPYKLKYDGYNGYMKKGTFYQLTQASPLPDLEAHEWLACELAAQLWRNGKRVLIACETQQQAEKIDETLWQRDPHQFVPHNLAGEGPRYGAPIEICWPAKRGNTPRDILINLQNQFADFATAFHEVIDFVPIDETLKQLARERYKIYRSVGFNLTMAAPPTYWIQKIMEKKPDSPMNEPSLDKTYNPAEIEQSLYAHWEKSGYFKPNGDTTQDSFCVVIPPPNVTGSLHMGHAFQQTIMDTMIRYQRMQGKNTLWQTGTDHAGIATQMVVERKIAAEEGKNRHDYGRDAFIDKIWEWKAESGGTISQQMRRLGDSVDWERERFTMDEGLSKAVKEAFVRLYKENLIYRGKRLVNWDPKLHTAISDLEVENREVKGSMWHLRYPLADGAKTAEGKDYLVVATTRPETMLGDTGVAVNPEDPRYKDLIGKEIILPIVNRRIPIVGDEHADMEKGTGCVKITPAHDFNDYEVGKRHQLTMINMMDLDGNVRSEAEVFDTNGNPSTAYSSEMPEAYRGMERFAARKAIVAEFEQLGLLVEVKPHDLTVPYGDRGGVVIEPMLTDQWYVRTEPLARDAIKAVEDGRIQFVPRQYENMYFSWMRDIQDWCISRQLWWGHRIPAWYDEKGNVYVGRDEDEVRRENNLGADITLRQDDDVLDTWFSSGLWTFSTLGWPENTDALKTFHPTDVLVSGFDIIFFWIARMIMMTMHFIKDENGEPQVPFKTVYMTGLIRDEEGQKMSKSKGNVIDPLDMIDGISLEDLLEKRTGNMMQPQLAEKIAKRTRKEYPEGIEAHGTDALRFTLAALASTGRDINWDMKRLSGYRNFCNKLWNASRFVLMNTEGQDCGQNGGEMSFSLADRWIMAQFNQTVKAYRDALDTHRYDIAAGILYDFTWNEFCDWYLELSKPAVHKGNEAQVRAARFTLIEVLEGLLRLAHPIIPFITETIWQRVKVVKGIDADTIMLQAFPEFDAAKVDQLALSDLEWIKEAIIAVRNIRAEMNISPGKPLDVMLRGASADAKRRVDENQNFIKSMARLESISVLTEGEEAPISVTKLVGGAELLIPMAGLVDKDAELARLDKELEKVIKEIETIENKLANEGFVSRAPAAVVEKERERLTANIEAKAKIEAQKVTIASL</sequence>
<feature type="domain" description="Aminoacyl-tRNA synthetase class Ia" evidence="9">
    <location>
        <begin position="203"/>
        <end position="820"/>
    </location>
</feature>
<dbReference type="InterPro" id="IPR010978">
    <property type="entry name" value="tRNA-bd_arm"/>
</dbReference>
<feature type="coiled-coil region" evidence="8">
    <location>
        <begin position="1071"/>
        <end position="1098"/>
    </location>
</feature>
<dbReference type="NCBIfam" id="TIGR00422">
    <property type="entry name" value="valS"/>
    <property type="match status" value="1"/>
</dbReference>
<keyword evidence="13" id="KW-1185">Reference proteome</keyword>
<protein>
    <recommendedName>
        <fullName evidence="8">Valine--tRNA ligase</fullName>
        <ecNumber evidence="8">6.1.1.9</ecNumber>
    </recommendedName>
    <alternativeName>
        <fullName evidence="8">Valyl-tRNA synthetase</fullName>
        <shortName evidence="8">ValRS</shortName>
    </alternativeName>
</protein>
<dbReference type="Gene3D" id="1.10.287.380">
    <property type="entry name" value="Valyl-tRNA synthetase, C-terminal domain"/>
    <property type="match status" value="1"/>
</dbReference>
<dbReference type="InterPro" id="IPR002303">
    <property type="entry name" value="Valyl-tRNA_ligase"/>
</dbReference>
<proteinExistence type="inferred from homology"/>
<dbReference type="SUPFAM" id="SSF52374">
    <property type="entry name" value="Nucleotidylyl transferase"/>
    <property type="match status" value="1"/>
</dbReference>
<dbReference type="Gene3D" id="3.40.50.620">
    <property type="entry name" value="HUPs"/>
    <property type="match status" value="2"/>
</dbReference>
<comment type="domain">
    <text evidence="8">The C-terminal coiled-coil domain is crucial for aminoacylation activity.</text>
</comment>
<dbReference type="PRINTS" id="PR00986">
    <property type="entry name" value="TRNASYNTHVAL"/>
</dbReference>
<dbReference type="SUPFAM" id="SSF46589">
    <property type="entry name" value="tRNA-binding arm"/>
    <property type="match status" value="1"/>
</dbReference>
<dbReference type="Gene3D" id="3.90.740.10">
    <property type="entry name" value="Valyl/Leucyl/Isoleucyl-tRNA synthetase, editing domain"/>
    <property type="match status" value="2"/>
</dbReference>
<dbReference type="NCBIfam" id="NF004349">
    <property type="entry name" value="PRK05729.1"/>
    <property type="match status" value="1"/>
</dbReference>
<dbReference type="HAMAP" id="MF_02004">
    <property type="entry name" value="Val_tRNA_synth_type1"/>
    <property type="match status" value="1"/>
</dbReference>
<dbReference type="SUPFAM" id="SSF47323">
    <property type="entry name" value="Anticodon-binding domain of a subclass of class I aminoacyl-tRNA synthetases"/>
    <property type="match status" value="1"/>
</dbReference>
<dbReference type="InterPro" id="IPR007459">
    <property type="entry name" value="DNA_pol3_chi"/>
</dbReference>
<dbReference type="InterPro" id="IPR037118">
    <property type="entry name" value="Val-tRNA_synth_C_sf"/>
</dbReference>
<comment type="caution">
    <text evidence="12">The sequence shown here is derived from an EMBL/GenBank/DDBJ whole genome shotgun (WGS) entry which is preliminary data.</text>
</comment>
<evidence type="ECO:0000313" key="13">
    <source>
        <dbReference type="Proteomes" id="UP001176478"/>
    </source>
</evidence>
<comment type="domain">
    <text evidence="8">ValRS has two distinct active sites: one for aminoacylation and one for editing. The misactivated threonine is translocated from the active site to the editing site.</text>
</comment>
<keyword evidence="2 8" id="KW-0436">Ligase</keyword>
<feature type="short sequence motif" description="'HIGH' region" evidence="8">
    <location>
        <begin position="231"/>
        <end position="241"/>
    </location>
</feature>
<dbReference type="CDD" id="cd00817">
    <property type="entry name" value="ValRS_core"/>
    <property type="match status" value="1"/>
</dbReference>